<evidence type="ECO:0000256" key="2">
    <source>
        <dbReference type="ARBA" id="ARBA00022679"/>
    </source>
</evidence>
<feature type="domain" description="Carbohydrate kinase PfkB" evidence="4">
    <location>
        <begin position="22"/>
        <end position="262"/>
    </location>
</feature>
<gene>
    <name evidence="5" type="ORF">A2363_01030</name>
</gene>
<proteinExistence type="inferred from homology"/>
<reference evidence="5 6" key="1">
    <citation type="journal article" date="2016" name="Nat. Commun.">
        <title>Thousands of microbial genomes shed light on interconnected biogeochemical processes in an aquifer system.</title>
        <authorList>
            <person name="Anantharaman K."/>
            <person name="Brown C.T."/>
            <person name="Hug L.A."/>
            <person name="Sharon I."/>
            <person name="Castelle C.J."/>
            <person name="Probst A.J."/>
            <person name="Thomas B.C."/>
            <person name="Singh A."/>
            <person name="Wilkins M.J."/>
            <person name="Karaoz U."/>
            <person name="Brodie E.L."/>
            <person name="Williams K.H."/>
            <person name="Hubbard S.S."/>
            <person name="Banfield J.F."/>
        </authorList>
    </citation>
    <scope>NUCLEOTIDE SEQUENCE [LARGE SCALE GENOMIC DNA]</scope>
</reference>
<evidence type="ECO:0000259" key="4">
    <source>
        <dbReference type="Pfam" id="PF00294"/>
    </source>
</evidence>
<dbReference type="Pfam" id="PF00294">
    <property type="entry name" value="PfkB"/>
    <property type="match status" value="1"/>
</dbReference>
<dbReference type="AlphaFoldDB" id="A0A1F6BH00"/>
<organism evidence="5 6">
    <name type="scientific">Candidatus Gottesmanbacteria bacterium RIFOXYB1_FULL_47_11</name>
    <dbReference type="NCBI Taxonomy" id="1798401"/>
    <lineage>
        <taxon>Bacteria</taxon>
        <taxon>Candidatus Gottesmaniibacteriota</taxon>
    </lineage>
</organism>
<evidence type="ECO:0000313" key="5">
    <source>
        <dbReference type="EMBL" id="OGG36062.1"/>
    </source>
</evidence>
<protein>
    <recommendedName>
        <fullName evidence="4">Carbohydrate kinase PfkB domain-containing protein</fullName>
    </recommendedName>
</protein>
<evidence type="ECO:0000313" key="6">
    <source>
        <dbReference type="Proteomes" id="UP000176186"/>
    </source>
</evidence>
<dbReference type="Proteomes" id="UP000176186">
    <property type="component" value="Unassembled WGS sequence"/>
</dbReference>
<dbReference type="SUPFAM" id="SSF53613">
    <property type="entry name" value="Ribokinase-like"/>
    <property type="match status" value="1"/>
</dbReference>
<dbReference type="STRING" id="1798401.A2363_01030"/>
<accession>A0A1F6BH00</accession>
<dbReference type="InterPro" id="IPR050306">
    <property type="entry name" value="PfkB_Carbo_kinase"/>
</dbReference>
<keyword evidence="2" id="KW-0808">Transferase</keyword>
<sequence length="273" mass="29502">MKELDVAIIGDIAWNQDITPMGNKVSPGGAAYYSAVGAARFSQKVGVVAKVGRDFDMELLSQKGIDIEGVRVVDGGATCRFVLTQHEDNTREFSAQRGVAGFLETTILPDTYMSAKFIHLPTQLPDHALTWLDVLAGHPHVSVDSFEEFVIQSPELTRQMFRRASLIFANEVEYEIVRQLGDIAFDAPIVLKKGKDGAAYIHGKEVIIIPAPAVVPVDTTGAGDVLAGAFLAQRARGFSVETALELAVRTASLSVTEFGVEHIASDKRVPLLP</sequence>
<dbReference type="PANTHER" id="PTHR43085:SF57">
    <property type="entry name" value="CARBOHYDRATE KINASE PFKB DOMAIN-CONTAINING PROTEIN"/>
    <property type="match status" value="1"/>
</dbReference>
<comment type="similarity">
    <text evidence="1">Belongs to the carbohydrate kinase PfkB family.</text>
</comment>
<dbReference type="InterPro" id="IPR002173">
    <property type="entry name" value="Carboh/pur_kinase_PfkB_CS"/>
</dbReference>
<keyword evidence="3" id="KW-0418">Kinase</keyword>
<evidence type="ECO:0000256" key="1">
    <source>
        <dbReference type="ARBA" id="ARBA00010688"/>
    </source>
</evidence>
<name>A0A1F6BH00_9BACT</name>
<comment type="caution">
    <text evidence="5">The sequence shown here is derived from an EMBL/GenBank/DDBJ whole genome shotgun (WGS) entry which is preliminary data.</text>
</comment>
<dbReference type="InterPro" id="IPR029056">
    <property type="entry name" value="Ribokinase-like"/>
</dbReference>
<dbReference type="Gene3D" id="3.40.1190.20">
    <property type="match status" value="1"/>
</dbReference>
<evidence type="ECO:0000256" key="3">
    <source>
        <dbReference type="ARBA" id="ARBA00022777"/>
    </source>
</evidence>
<dbReference type="PANTHER" id="PTHR43085">
    <property type="entry name" value="HEXOKINASE FAMILY MEMBER"/>
    <property type="match status" value="1"/>
</dbReference>
<dbReference type="PROSITE" id="PS00584">
    <property type="entry name" value="PFKB_KINASES_2"/>
    <property type="match status" value="1"/>
</dbReference>
<dbReference type="InterPro" id="IPR011611">
    <property type="entry name" value="PfkB_dom"/>
</dbReference>
<dbReference type="EMBL" id="MFKE01000001">
    <property type="protein sequence ID" value="OGG36062.1"/>
    <property type="molecule type" value="Genomic_DNA"/>
</dbReference>
<dbReference type="GO" id="GO:0016301">
    <property type="term" value="F:kinase activity"/>
    <property type="evidence" value="ECO:0007669"/>
    <property type="project" value="UniProtKB-KW"/>
</dbReference>